<evidence type="ECO:0000256" key="10">
    <source>
        <dbReference type="SAM" id="MobiDB-lite"/>
    </source>
</evidence>
<evidence type="ECO:0000313" key="14">
    <source>
        <dbReference type="Proteomes" id="UP000235965"/>
    </source>
</evidence>
<dbReference type="InterPro" id="IPR035542">
    <property type="entry name" value="CRIP"/>
</dbReference>
<keyword evidence="6" id="KW-0697">Rotamase</keyword>
<dbReference type="PRINTS" id="PR00153">
    <property type="entry name" value="CSAPPISMRASE"/>
</dbReference>
<dbReference type="Pfam" id="PF00076">
    <property type="entry name" value="RRM_1"/>
    <property type="match status" value="1"/>
</dbReference>
<dbReference type="SUPFAM" id="SSF54928">
    <property type="entry name" value="RNA-binding domain, RBD"/>
    <property type="match status" value="1"/>
</dbReference>
<dbReference type="PROSITE" id="PS50072">
    <property type="entry name" value="CSA_PPIASE_2"/>
    <property type="match status" value="1"/>
</dbReference>
<proteinExistence type="predicted"/>
<dbReference type="InterPro" id="IPR000504">
    <property type="entry name" value="RRM_dom"/>
</dbReference>
<dbReference type="FunFam" id="3.30.70.330:FF:000287">
    <property type="entry name" value="Peptidyl-prolyl cis-trans isomerase"/>
    <property type="match status" value="1"/>
</dbReference>
<comment type="catalytic activity">
    <reaction evidence="1">
        <text>[protein]-peptidylproline (omega=180) = [protein]-peptidylproline (omega=0)</text>
        <dbReference type="Rhea" id="RHEA:16237"/>
        <dbReference type="Rhea" id="RHEA-COMP:10747"/>
        <dbReference type="Rhea" id="RHEA-COMP:10748"/>
        <dbReference type="ChEBI" id="CHEBI:83833"/>
        <dbReference type="ChEBI" id="CHEBI:83834"/>
        <dbReference type="EC" id="5.2.1.8"/>
    </reaction>
</comment>
<gene>
    <name evidence="13" type="ORF">B7P43_G09315</name>
</gene>
<feature type="compositionally biased region" description="Basic and acidic residues" evidence="10">
    <location>
        <begin position="541"/>
        <end position="579"/>
    </location>
</feature>
<sequence length="790" mass="90737">MAVVIETTLGDVTIDLFIEERPRTCLNFLKLCKIKYYNLCLFHSVQHNFLAQTGDPTGSGKNGESVFGKIHGEGSRFYEAEVIPKLKHTKPGLLSMVNCGNNMLGSQFFITLGSELQSLDSEHCVFGEVVEGNEVLLKLNEVICDSEHRPYQDIRITHTVILDDPFDDPHGLQVPDCSPEPSPGALINGRIAPDEDLNETQGLSAAEIEERERSREARARATILEIVGDLPDADMAPPENVLFVCKLNPVTSDDDLEIIFSRFGKVKSCEVIRDKVTGDSLQYAFVEFEDRKACEDAYFKMDNVLIDDRRIHVDFSQSVARLRWKGKGRGVEHVSEKAEMKQDKSGRKHDGSLYEHRGSVDRVETCEVENQQQSHANDRNSRRNEFGGDKNNTLKESRRHDGDSKHDSRQQERRDRMAARNDKDKTVRSRNDRSRHNSERSIEVYKTKNEEHKRHTDIDKDARCSHSNDESRRVQDVKAKPEQRCRKTEDVKGKTLRDNDNQSQNRHVREEYERCRKADKDARNEEERRNKNVDRNIAVKRKGEGEKRLITQGDHKCKDGKERCRETVKEKSDREVRGEGKKRRHSSPLAESRKKHKRSPSSDTESSSSSDISSSTTSSCTESSGERSKARHKKRYKRLSKKSKKKLKPHKKSRRRLKKDSDTESLSSDSSDSGSMSRKRNKKKRRWKDKSSEEDSNSEHLIKKKGKKKKKKVATKRKRKSSSSEDSETDDTSSDSEDQKPSRKHHKKVIKKSKKNHTKKKKRKKKRSVRESESDESSCCNRKVCSSTSD</sequence>
<keyword evidence="7 13" id="KW-0413">Isomerase</keyword>
<dbReference type="AlphaFoldDB" id="A0A2J7RRQ5"/>
<name>A0A2J7RRQ5_9NEOP</name>
<feature type="compositionally biased region" description="Acidic residues" evidence="10">
    <location>
        <begin position="725"/>
        <end position="736"/>
    </location>
</feature>
<feature type="domain" description="RRM" evidence="12">
    <location>
        <begin position="240"/>
        <end position="318"/>
    </location>
</feature>
<dbReference type="STRING" id="105785.A0A2J7RRQ5"/>
<dbReference type="InterPro" id="IPR002130">
    <property type="entry name" value="Cyclophilin-type_PPIase_dom"/>
</dbReference>
<comment type="caution">
    <text evidence="13">The sequence shown here is derived from an EMBL/GenBank/DDBJ whole genome shotgun (WGS) entry which is preliminary data.</text>
</comment>
<dbReference type="InterPro" id="IPR012677">
    <property type="entry name" value="Nucleotide-bd_a/b_plait_sf"/>
</dbReference>
<feature type="compositionally biased region" description="Basic residues" evidence="10">
    <location>
        <begin position="742"/>
        <end position="768"/>
    </location>
</feature>
<evidence type="ECO:0000256" key="6">
    <source>
        <dbReference type="ARBA" id="ARBA00023110"/>
    </source>
</evidence>
<keyword evidence="8" id="KW-0539">Nucleus</keyword>
<dbReference type="FunFam" id="2.40.100.10:FF:000079">
    <property type="entry name" value="Peptidyl-prolyl cis-trans isomerase"/>
    <property type="match status" value="1"/>
</dbReference>
<keyword evidence="5 9" id="KW-0694">RNA-binding</keyword>
<comment type="function">
    <text evidence="2">PPIases accelerate the folding of proteins. It catalyzes the cis-trans isomerization of proline imidic peptide bonds in oligopeptides.</text>
</comment>
<feature type="compositionally biased region" description="Basic and acidic residues" evidence="10">
    <location>
        <begin position="330"/>
        <end position="365"/>
    </location>
</feature>
<evidence type="ECO:0000256" key="2">
    <source>
        <dbReference type="ARBA" id="ARBA00002388"/>
    </source>
</evidence>
<evidence type="ECO:0000259" key="11">
    <source>
        <dbReference type="PROSITE" id="PS50072"/>
    </source>
</evidence>
<dbReference type="CDD" id="cd01921">
    <property type="entry name" value="cyclophilin_RRM"/>
    <property type="match status" value="1"/>
</dbReference>
<dbReference type="Gene3D" id="2.40.100.10">
    <property type="entry name" value="Cyclophilin-like"/>
    <property type="match status" value="1"/>
</dbReference>
<evidence type="ECO:0000256" key="8">
    <source>
        <dbReference type="ARBA" id="ARBA00023242"/>
    </source>
</evidence>
<dbReference type="Proteomes" id="UP000235965">
    <property type="component" value="Unassembled WGS sequence"/>
</dbReference>
<dbReference type="OrthoDB" id="2083at2759"/>
<evidence type="ECO:0000259" key="12">
    <source>
        <dbReference type="PROSITE" id="PS50102"/>
    </source>
</evidence>
<dbReference type="CDD" id="cd12235">
    <property type="entry name" value="RRM_PPIL4"/>
    <property type="match status" value="1"/>
</dbReference>
<evidence type="ECO:0000313" key="13">
    <source>
        <dbReference type="EMBL" id="PNF43523.1"/>
    </source>
</evidence>
<feature type="compositionally biased region" description="Basic residues" evidence="10">
    <location>
        <begin position="677"/>
        <end position="688"/>
    </location>
</feature>
<reference evidence="13 14" key="1">
    <citation type="submission" date="2017-12" db="EMBL/GenBank/DDBJ databases">
        <title>Hemimetabolous genomes reveal molecular basis of termite eusociality.</title>
        <authorList>
            <person name="Harrison M.C."/>
            <person name="Jongepier E."/>
            <person name="Robertson H.M."/>
            <person name="Arning N."/>
            <person name="Bitard-Feildel T."/>
            <person name="Chao H."/>
            <person name="Childers C.P."/>
            <person name="Dinh H."/>
            <person name="Doddapaneni H."/>
            <person name="Dugan S."/>
            <person name="Gowin J."/>
            <person name="Greiner C."/>
            <person name="Han Y."/>
            <person name="Hu H."/>
            <person name="Hughes D.S.T."/>
            <person name="Huylmans A.-K."/>
            <person name="Kemena C."/>
            <person name="Kremer L.P.M."/>
            <person name="Lee S.L."/>
            <person name="Lopez-Ezquerra A."/>
            <person name="Mallet L."/>
            <person name="Monroy-Kuhn J.M."/>
            <person name="Moser A."/>
            <person name="Murali S.C."/>
            <person name="Muzny D.M."/>
            <person name="Otani S."/>
            <person name="Piulachs M.-D."/>
            <person name="Poelchau M."/>
            <person name="Qu J."/>
            <person name="Schaub F."/>
            <person name="Wada-Katsumata A."/>
            <person name="Worley K.C."/>
            <person name="Xie Q."/>
            <person name="Ylla G."/>
            <person name="Poulsen M."/>
            <person name="Gibbs R.A."/>
            <person name="Schal C."/>
            <person name="Richards S."/>
            <person name="Belles X."/>
            <person name="Korb J."/>
            <person name="Bornberg-Bauer E."/>
        </authorList>
    </citation>
    <scope>NUCLEOTIDE SEQUENCE [LARGE SCALE GENOMIC DNA]</scope>
    <source>
        <tissue evidence="13">Whole body</tissue>
    </source>
</reference>
<feature type="region of interest" description="Disordered" evidence="10">
    <location>
        <begin position="330"/>
        <end position="790"/>
    </location>
</feature>
<comment type="subcellular location">
    <subcellularLocation>
        <location evidence="3">Nucleus</location>
    </subcellularLocation>
</comment>
<dbReference type="InterPro" id="IPR029000">
    <property type="entry name" value="Cyclophilin-like_dom_sf"/>
</dbReference>
<keyword evidence="14" id="KW-1185">Reference proteome</keyword>
<evidence type="ECO:0000256" key="4">
    <source>
        <dbReference type="ARBA" id="ARBA00013194"/>
    </source>
</evidence>
<dbReference type="EMBL" id="NEVH01000599">
    <property type="protein sequence ID" value="PNF43524.1"/>
    <property type="molecule type" value="Genomic_DNA"/>
</dbReference>
<evidence type="ECO:0000256" key="1">
    <source>
        <dbReference type="ARBA" id="ARBA00000971"/>
    </source>
</evidence>
<feature type="compositionally biased region" description="Basic residues" evidence="10">
    <location>
        <begin position="702"/>
        <end position="721"/>
    </location>
</feature>
<feature type="compositionally biased region" description="Basic and acidic residues" evidence="10">
    <location>
        <begin position="507"/>
        <end position="534"/>
    </location>
</feature>
<evidence type="ECO:0000256" key="7">
    <source>
        <dbReference type="ARBA" id="ARBA00023235"/>
    </source>
</evidence>
<feature type="compositionally biased region" description="Low complexity" evidence="10">
    <location>
        <begin position="601"/>
        <end position="623"/>
    </location>
</feature>
<dbReference type="SUPFAM" id="SSF50891">
    <property type="entry name" value="Cyclophilin-like"/>
    <property type="match status" value="1"/>
</dbReference>
<dbReference type="InterPro" id="IPR035979">
    <property type="entry name" value="RBD_domain_sf"/>
</dbReference>
<evidence type="ECO:0000256" key="3">
    <source>
        <dbReference type="ARBA" id="ARBA00004123"/>
    </source>
</evidence>
<accession>A0A2J7RRQ5</accession>
<evidence type="ECO:0000256" key="5">
    <source>
        <dbReference type="ARBA" id="ARBA00022884"/>
    </source>
</evidence>
<feature type="compositionally biased region" description="Basic and acidic residues" evidence="10">
    <location>
        <begin position="376"/>
        <end position="500"/>
    </location>
</feature>
<dbReference type="PANTHER" id="PTHR45843">
    <property type="entry name" value="PEPTIDYL-PROLYL CIS-TRANS ISOMERASE-LIKE 4"/>
    <property type="match status" value="1"/>
</dbReference>
<evidence type="ECO:0000256" key="9">
    <source>
        <dbReference type="PROSITE-ProRule" id="PRU00176"/>
    </source>
</evidence>
<feature type="compositionally biased region" description="Polar residues" evidence="10">
    <location>
        <begin position="777"/>
        <end position="790"/>
    </location>
</feature>
<feature type="domain" description="PPIase cyclophilin-type" evidence="11">
    <location>
        <begin position="1"/>
        <end position="161"/>
    </location>
</feature>
<dbReference type="PROSITE" id="PS50102">
    <property type="entry name" value="RRM"/>
    <property type="match status" value="1"/>
</dbReference>
<dbReference type="GO" id="GO:0003755">
    <property type="term" value="F:peptidyl-prolyl cis-trans isomerase activity"/>
    <property type="evidence" value="ECO:0007669"/>
    <property type="project" value="UniProtKB-KW"/>
</dbReference>
<dbReference type="Pfam" id="PF00160">
    <property type="entry name" value="Pro_isomerase"/>
    <property type="match status" value="1"/>
</dbReference>
<dbReference type="GO" id="GO:0005634">
    <property type="term" value="C:nucleus"/>
    <property type="evidence" value="ECO:0007669"/>
    <property type="project" value="UniProtKB-SubCell"/>
</dbReference>
<organism evidence="13 14">
    <name type="scientific">Cryptotermes secundus</name>
    <dbReference type="NCBI Taxonomy" id="105785"/>
    <lineage>
        <taxon>Eukaryota</taxon>
        <taxon>Metazoa</taxon>
        <taxon>Ecdysozoa</taxon>
        <taxon>Arthropoda</taxon>
        <taxon>Hexapoda</taxon>
        <taxon>Insecta</taxon>
        <taxon>Pterygota</taxon>
        <taxon>Neoptera</taxon>
        <taxon>Polyneoptera</taxon>
        <taxon>Dictyoptera</taxon>
        <taxon>Blattodea</taxon>
        <taxon>Blattoidea</taxon>
        <taxon>Termitoidae</taxon>
        <taxon>Kalotermitidae</taxon>
        <taxon>Cryptotermitinae</taxon>
        <taxon>Cryptotermes</taxon>
    </lineage>
</organism>
<dbReference type="PANTHER" id="PTHR45843:SF1">
    <property type="entry name" value="PEPTIDYL-PROLYL CIS-TRANS ISOMERASE-LIKE 4"/>
    <property type="match status" value="1"/>
</dbReference>
<dbReference type="EMBL" id="NEVH01000599">
    <property type="protein sequence ID" value="PNF43523.1"/>
    <property type="molecule type" value="Genomic_DNA"/>
</dbReference>
<feature type="compositionally biased region" description="Basic residues" evidence="10">
    <location>
        <begin position="629"/>
        <end position="658"/>
    </location>
</feature>
<dbReference type="GO" id="GO:0003723">
    <property type="term" value="F:RNA binding"/>
    <property type="evidence" value="ECO:0007669"/>
    <property type="project" value="UniProtKB-UniRule"/>
</dbReference>
<dbReference type="InParanoid" id="A0A2J7RRQ5"/>
<protein>
    <recommendedName>
        <fullName evidence="4">peptidylprolyl isomerase</fullName>
        <ecNumber evidence="4">5.2.1.8</ecNumber>
    </recommendedName>
</protein>
<dbReference type="InterPro" id="IPR035538">
    <property type="entry name" value="Cyclophilin_PPIL4"/>
</dbReference>
<feature type="compositionally biased region" description="Basic and acidic residues" evidence="10">
    <location>
        <begin position="689"/>
        <end position="701"/>
    </location>
</feature>
<dbReference type="Gene3D" id="3.30.70.330">
    <property type="match status" value="1"/>
</dbReference>
<dbReference type="SMART" id="SM00360">
    <property type="entry name" value="RRM"/>
    <property type="match status" value="1"/>
</dbReference>
<dbReference type="EC" id="5.2.1.8" evidence="4"/>
<feature type="compositionally biased region" description="Low complexity" evidence="10">
    <location>
        <begin position="664"/>
        <end position="676"/>
    </location>
</feature>